<dbReference type="Proteomes" id="UP001597294">
    <property type="component" value="Unassembled WGS sequence"/>
</dbReference>
<gene>
    <name evidence="1" type="ORF">ACFSKO_02610</name>
</gene>
<evidence type="ECO:0000313" key="1">
    <source>
        <dbReference type="EMBL" id="MFD2204482.1"/>
    </source>
</evidence>
<evidence type="ECO:0000313" key="2">
    <source>
        <dbReference type="Proteomes" id="UP001597294"/>
    </source>
</evidence>
<proteinExistence type="predicted"/>
<accession>A0ABW5BEG1</accession>
<dbReference type="RefSeq" id="WP_380248111.1">
    <property type="nucleotide sequence ID" value="NZ_JBHUII010000001.1"/>
</dbReference>
<keyword evidence="2" id="KW-1185">Reference proteome</keyword>
<protein>
    <recommendedName>
        <fullName evidence="3">Lipoprotein</fullName>
    </recommendedName>
</protein>
<evidence type="ECO:0008006" key="3">
    <source>
        <dbReference type="Google" id="ProtNLM"/>
    </source>
</evidence>
<dbReference type="PROSITE" id="PS51257">
    <property type="entry name" value="PROKAR_LIPOPROTEIN"/>
    <property type="match status" value="1"/>
</dbReference>
<comment type="caution">
    <text evidence="1">The sequence shown here is derived from an EMBL/GenBank/DDBJ whole genome shotgun (WGS) entry which is preliminary data.</text>
</comment>
<name>A0ABW5BEG1_9PROT</name>
<reference evidence="2" key="1">
    <citation type="journal article" date="2019" name="Int. J. Syst. Evol. Microbiol.">
        <title>The Global Catalogue of Microorganisms (GCM) 10K type strain sequencing project: providing services to taxonomists for standard genome sequencing and annotation.</title>
        <authorList>
            <consortium name="The Broad Institute Genomics Platform"/>
            <consortium name="The Broad Institute Genome Sequencing Center for Infectious Disease"/>
            <person name="Wu L."/>
            <person name="Ma J."/>
        </authorList>
    </citation>
    <scope>NUCLEOTIDE SEQUENCE [LARGE SCALE GENOMIC DNA]</scope>
    <source>
        <strain evidence="2">CGMCC 4.7192</strain>
    </source>
</reference>
<organism evidence="1 2">
    <name type="scientific">Kiloniella antarctica</name>
    <dbReference type="NCBI Taxonomy" id="1550907"/>
    <lineage>
        <taxon>Bacteria</taxon>
        <taxon>Pseudomonadati</taxon>
        <taxon>Pseudomonadota</taxon>
        <taxon>Alphaproteobacteria</taxon>
        <taxon>Rhodospirillales</taxon>
        <taxon>Kiloniellaceae</taxon>
        <taxon>Kiloniella</taxon>
    </lineage>
</organism>
<dbReference type="EMBL" id="JBHUII010000001">
    <property type="protein sequence ID" value="MFD2204482.1"/>
    <property type="molecule type" value="Genomic_DNA"/>
</dbReference>
<sequence length="187" mass="21300">MSKIIVSLSIIFVFALSGCQTTNNGWTDWEGIPKEEAILDWNQTKQTSLYARKVTHSGTYQEEWVWEDGSLFLTKAGHARHYRMKVDAKEFGNHLSDWNVFKESASGISAKMVQTTTNKYGKFYYAEVKNDKKEDCMAFMQSVRAATLAGYNHNSNPTGILIGYDCGEARYTKSEVQQFANSITYRK</sequence>